<comment type="caution">
    <text evidence="8">The sequence shown here is derived from an EMBL/GenBank/DDBJ whole genome shotgun (WGS) entry which is preliminary data.</text>
</comment>
<accession>A0A7X3SLN6</accession>
<keyword evidence="1" id="KW-0597">Phosphoprotein</keyword>
<dbReference type="Proteomes" id="UP000460412">
    <property type="component" value="Unassembled WGS sequence"/>
</dbReference>
<feature type="DNA-binding region" description="OmpR/PhoB-type" evidence="6">
    <location>
        <begin position="129"/>
        <end position="231"/>
    </location>
</feature>
<dbReference type="Pfam" id="PF00486">
    <property type="entry name" value="Trans_reg_C"/>
    <property type="match status" value="1"/>
</dbReference>
<dbReference type="InterPro" id="IPR036388">
    <property type="entry name" value="WH-like_DNA-bd_sf"/>
</dbReference>
<keyword evidence="4 6" id="KW-0238">DNA-binding</keyword>
<dbReference type="GO" id="GO:0032993">
    <property type="term" value="C:protein-DNA complex"/>
    <property type="evidence" value="ECO:0007669"/>
    <property type="project" value="TreeGrafter"/>
</dbReference>
<evidence type="ECO:0000256" key="1">
    <source>
        <dbReference type="ARBA" id="ARBA00022553"/>
    </source>
</evidence>
<gene>
    <name evidence="8" type="ORF">GN277_25380</name>
</gene>
<evidence type="ECO:0000256" key="4">
    <source>
        <dbReference type="ARBA" id="ARBA00023125"/>
    </source>
</evidence>
<organism evidence="8 9">
    <name type="scientific">Sporofaciens musculi</name>
    <dbReference type="NCBI Taxonomy" id="2681861"/>
    <lineage>
        <taxon>Bacteria</taxon>
        <taxon>Bacillati</taxon>
        <taxon>Bacillota</taxon>
        <taxon>Clostridia</taxon>
        <taxon>Lachnospirales</taxon>
        <taxon>Lachnospiraceae</taxon>
        <taxon>Sporofaciens</taxon>
    </lineage>
</organism>
<evidence type="ECO:0000313" key="9">
    <source>
        <dbReference type="Proteomes" id="UP000460412"/>
    </source>
</evidence>
<dbReference type="InterPro" id="IPR001867">
    <property type="entry name" value="OmpR/PhoB-type_DNA-bd"/>
</dbReference>
<evidence type="ECO:0000256" key="2">
    <source>
        <dbReference type="ARBA" id="ARBA00023012"/>
    </source>
</evidence>
<dbReference type="Gene3D" id="1.10.10.10">
    <property type="entry name" value="Winged helix-like DNA-binding domain superfamily/Winged helix DNA-binding domain"/>
    <property type="match status" value="1"/>
</dbReference>
<name>A0A7X3SLN6_9FIRM</name>
<reference evidence="8 9" key="1">
    <citation type="submission" date="2019-12" db="EMBL/GenBank/DDBJ databases">
        <title>Sporaefaciens musculi gen. nov., sp. nov., a novel bacterium isolated from the caecum of an obese mouse.</title>
        <authorList>
            <person name="Rasmussen T.S."/>
            <person name="Streidl T."/>
            <person name="Hitch T.C.A."/>
            <person name="Wortmann E."/>
            <person name="Deptula P."/>
            <person name="Hansen M."/>
            <person name="Nielsen D.S."/>
            <person name="Clavel T."/>
            <person name="Vogensen F.K."/>
        </authorList>
    </citation>
    <scope>NUCLEOTIDE SEQUENCE [LARGE SCALE GENOMIC DNA]</scope>
    <source>
        <strain evidence="8 9">WCA-9-b2</strain>
    </source>
</reference>
<dbReference type="GO" id="GO:0006355">
    <property type="term" value="P:regulation of DNA-templated transcription"/>
    <property type="evidence" value="ECO:0007669"/>
    <property type="project" value="InterPro"/>
</dbReference>
<evidence type="ECO:0000313" key="8">
    <source>
        <dbReference type="EMBL" id="MXP78551.1"/>
    </source>
</evidence>
<keyword evidence="9" id="KW-1185">Reference proteome</keyword>
<evidence type="ECO:0000256" key="6">
    <source>
        <dbReference type="PROSITE-ProRule" id="PRU01091"/>
    </source>
</evidence>
<proteinExistence type="predicted"/>
<keyword evidence="3" id="KW-0805">Transcription regulation</keyword>
<dbReference type="InterPro" id="IPR016032">
    <property type="entry name" value="Sig_transdc_resp-reg_C-effctor"/>
</dbReference>
<dbReference type="RefSeq" id="WP_159755328.1">
    <property type="nucleotide sequence ID" value="NZ_WUQX01000001.1"/>
</dbReference>
<dbReference type="AlphaFoldDB" id="A0A7X3SLN6"/>
<evidence type="ECO:0000259" key="7">
    <source>
        <dbReference type="PROSITE" id="PS51755"/>
    </source>
</evidence>
<keyword evidence="5" id="KW-0804">Transcription</keyword>
<keyword evidence="2" id="KW-0902">Two-component regulatory system</keyword>
<dbReference type="GO" id="GO:0005829">
    <property type="term" value="C:cytosol"/>
    <property type="evidence" value="ECO:0007669"/>
    <property type="project" value="TreeGrafter"/>
</dbReference>
<dbReference type="PANTHER" id="PTHR48111:SF1">
    <property type="entry name" value="TWO-COMPONENT RESPONSE REGULATOR ORR33"/>
    <property type="match status" value="1"/>
</dbReference>
<dbReference type="SUPFAM" id="SSF46894">
    <property type="entry name" value="C-terminal effector domain of the bipartite response regulators"/>
    <property type="match status" value="1"/>
</dbReference>
<dbReference type="GO" id="GO:0000976">
    <property type="term" value="F:transcription cis-regulatory region binding"/>
    <property type="evidence" value="ECO:0007669"/>
    <property type="project" value="TreeGrafter"/>
</dbReference>
<dbReference type="InterPro" id="IPR039420">
    <property type="entry name" value="WalR-like"/>
</dbReference>
<feature type="domain" description="OmpR/PhoB-type" evidence="7">
    <location>
        <begin position="129"/>
        <end position="231"/>
    </location>
</feature>
<dbReference type="SMART" id="SM00862">
    <property type="entry name" value="Trans_reg_C"/>
    <property type="match status" value="1"/>
</dbReference>
<dbReference type="PANTHER" id="PTHR48111">
    <property type="entry name" value="REGULATOR OF RPOS"/>
    <property type="match status" value="1"/>
</dbReference>
<evidence type="ECO:0000256" key="3">
    <source>
        <dbReference type="ARBA" id="ARBA00023015"/>
    </source>
</evidence>
<protein>
    <submittedName>
        <fullName evidence="8">DNA-binding response regulator</fullName>
    </submittedName>
</protein>
<dbReference type="CDD" id="cd00383">
    <property type="entry name" value="trans_reg_C"/>
    <property type="match status" value="1"/>
</dbReference>
<dbReference type="PROSITE" id="PS51755">
    <property type="entry name" value="OMPR_PHOB"/>
    <property type="match status" value="1"/>
</dbReference>
<sequence length="234" mass="27233">MERKILILCQERPQLSDLRREWQKDGIFARIVSGVGEVACELSRNTDYLLVIIFSDGQEYLTSLKLTRGLTNAPIMVLNRQYDSAEKIAAIKAGADEYIKWSDSYVEEIFASSYALIRRYTELNQVDQKPFIIISKGTLLINVDYHKVFINSQEMEFPRYEFNLLCLLASSPERVFTNEQLYREVWGDDYLRDADNGLHSCLNRIRRKLEEADCTSCRIENVRGVGYRFIQDDT</sequence>
<dbReference type="EMBL" id="WUQX01000001">
    <property type="protein sequence ID" value="MXP78551.1"/>
    <property type="molecule type" value="Genomic_DNA"/>
</dbReference>
<evidence type="ECO:0000256" key="5">
    <source>
        <dbReference type="ARBA" id="ARBA00023163"/>
    </source>
</evidence>
<dbReference type="GO" id="GO:0000156">
    <property type="term" value="F:phosphorelay response regulator activity"/>
    <property type="evidence" value="ECO:0007669"/>
    <property type="project" value="TreeGrafter"/>
</dbReference>